<dbReference type="Proteomes" id="UP000298416">
    <property type="component" value="Unassembled WGS sequence"/>
</dbReference>
<dbReference type="SUPFAM" id="SSF50965">
    <property type="entry name" value="Galactose oxidase, central domain"/>
    <property type="match status" value="1"/>
</dbReference>
<dbReference type="InterPro" id="IPR036047">
    <property type="entry name" value="F-box-like_dom_sf"/>
</dbReference>
<protein>
    <recommendedName>
        <fullName evidence="4">F-box domain-containing protein</fullName>
    </recommendedName>
</protein>
<dbReference type="PANTHER" id="PTHR31672:SF12">
    <property type="entry name" value="F-BOX DOMAIN-CONTAINING PROTEIN"/>
    <property type="match status" value="1"/>
</dbReference>
<dbReference type="FunFam" id="2.120.10.80:FF:000059">
    <property type="entry name" value="F-box only protein 6"/>
    <property type="match status" value="1"/>
</dbReference>
<dbReference type="InterPro" id="IPR015915">
    <property type="entry name" value="Kelch-typ_b-propeller"/>
</dbReference>
<feature type="compositionally biased region" description="Basic residues" evidence="3">
    <location>
        <begin position="8"/>
        <end position="17"/>
    </location>
</feature>
<accession>A0A8X8X4E0</accession>
<evidence type="ECO:0000259" key="4">
    <source>
        <dbReference type="SMART" id="SM00256"/>
    </source>
</evidence>
<keyword evidence="1" id="KW-0880">Kelch repeat</keyword>
<dbReference type="Gene3D" id="2.120.10.80">
    <property type="entry name" value="Kelch-type beta propeller"/>
    <property type="match status" value="1"/>
</dbReference>
<feature type="domain" description="F-box" evidence="4">
    <location>
        <begin position="36"/>
        <end position="76"/>
    </location>
</feature>
<dbReference type="Gene3D" id="1.20.1280.50">
    <property type="match status" value="1"/>
</dbReference>
<gene>
    <name evidence="5" type="ORF">SASPL_133166</name>
</gene>
<dbReference type="SMART" id="SM00256">
    <property type="entry name" value="FBOX"/>
    <property type="match status" value="1"/>
</dbReference>
<evidence type="ECO:0000256" key="3">
    <source>
        <dbReference type="SAM" id="MobiDB-lite"/>
    </source>
</evidence>
<keyword evidence="6" id="KW-1185">Reference proteome</keyword>
<dbReference type="EMBL" id="PNBA02000012">
    <property type="protein sequence ID" value="KAG6405575.1"/>
    <property type="molecule type" value="Genomic_DNA"/>
</dbReference>
<dbReference type="Pfam" id="PF00646">
    <property type="entry name" value="F-box"/>
    <property type="match status" value="1"/>
</dbReference>
<comment type="caution">
    <text evidence="5">The sequence shown here is derived from an EMBL/GenBank/DDBJ whole genome shotgun (WGS) entry which is preliminary data.</text>
</comment>
<dbReference type="InterPro" id="IPR006527">
    <property type="entry name" value="F-box-assoc_dom_typ1"/>
</dbReference>
<dbReference type="InterPro" id="IPR011043">
    <property type="entry name" value="Gal_Oxase/kelch_b-propeller"/>
</dbReference>
<reference evidence="5" key="1">
    <citation type="submission" date="2018-01" db="EMBL/GenBank/DDBJ databases">
        <authorList>
            <person name="Mao J.F."/>
        </authorList>
    </citation>
    <scope>NUCLEOTIDE SEQUENCE</scope>
    <source>
        <strain evidence="5">Huo1</strain>
        <tissue evidence="5">Leaf</tissue>
    </source>
</reference>
<evidence type="ECO:0000313" key="5">
    <source>
        <dbReference type="EMBL" id="KAG6405575.1"/>
    </source>
</evidence>
<dbReference type="CDD" id="cd22157">
    <property type="entry name" value="F-box_AtFBW1-like"/>
    <property type="match status" value="1"/>
</dbReference>
<organism evidence="5">
    <name type="scientific">Salvia splendens</name>
    <name type="common">Scarlet sage</name>
    <dbReference type="NCBI Taxonomy" id="180675"/>
    <lineage>
        <taxon>Eukaryota</taxon>
        <taxon>Viridiplantae</taxon>
        <taxon>Streptophyta</taxon>
        <taxon>Embryophyta</taxon>
        <taxon>Tracheophyta</taxon>
        <taxon>Spermatophyta</taxon>
        <taxon>Magnoliopsida</taxon>
        <taxon>eudicotyledons</taxon>
        <taxon>Gunneridae</taxon>
        <taxon>Pentapetalae</taxon>
        <taxon>asterids</taxon>
        <taxon>lamiids</taxon>
        <taxon>Lamiales</taxon>
        <taxon>Lamiaceae</taxon>
        <taxon>Nepetoideae</taxon>
        <taxon>Mentheae</taxon>
        <taxon>Salviinae</taxon>
        <taxon>Salvia</taxon>
        <taxon>Salvia subgen. Calosphace</taxon>
        <taxon>core Calosphace</taxon>
    </lineage>
</organism>
<proteinExistence type="predicted"/>
<evidence type="ECO:0000256" key="2">
    <source>
        <dbReference type="ARBA" id="ARBA00022737"/>
    </source>
</evidence>
<dbReference type="AlphaFoldDB" id="A0A8X8X4E0"/>
<dbReference type="Pfam" id="PF07734">
    <property type="entry name" value="FBA_1"/>
    <property type="match status" value="1"/>
</dbReference>
<dbReference type="InterPro" id="IPR050796">
    <property type="entry name" value="SCF_F-box_component"/>
</dbReference>
<dbReference type="SUPFAM" id="SSF81383">
    <property type="entry name" value="F-box domain"/>
    <property type="match status" value="1"/>
</dbReference>
<dbReference type="FunFam" id="1.20.1280.50:FF:000008">
    <property type="entry name" value="F-box only protein 6"/>
    <property type="match status" value="1"/>
</dbReference>
<dbReference type="PANTHER" id="PTHR31672">
    <property type="entry name" value="BNACNNG10540D PROTEIN"/>
    <property type="match status" value="1"/>
</dbReference>
<evidence type="ECO:0000256" key="1">
    <source>
        <dbReference type="ARBA" id="ARBA00022441"/>
    </source>
</evidence>
<sequence length="390" mass="43700">MVESGKARASKRGRKGRSGGIGKADEIMDGEIWKDFPEDLFEAVMARVSIATFFRFRSVCRKWNSFLTSQTFSQQCGQVKHAKPWFYAITKGKDVYTGTGSMYDPSLNKWHHPTLAALPSKVIKSPVASAGGLICFADFSYRSFYVCNPLTRSFKELPARSGPVWLRAVVGMTQMQNGGYKILCVGSDGDYQVYDSAINSWISPGSMPPSIKLPLELTVFMCREVATEGRLYFMGSEPDGILSYEVNTGMWRQYAVSAPPHMSLSGHTVAESGGRIMMVGLLKEDAASCVSIWELEMTTLLWKEVDRMPNEWCLEFYGKKYVTMHCLGNEALLMLSLRTSYKNRLFTYNLSTREWLKLPGSVLPTTCTGRRKTLWVAYGIAFHPCLTAIP</sequence>
<keyword evidence="2" id="KW-0677">Repeat</keyword>
<name>A0A8X8X4E0_SALSN</name>
<evidence type="ECO:0000313" key="6">
    <source>
        <dbReference type="Proteomes" id="UP000298416"/>
    </source>
</evidence>
<dbReference type="InterPro" id="IPR001810">
    <property type="entry name" value="F-box_dom"/>
</dbReference>
<reference evidence="5" key="2">
    <citation type="submission" date="2020-08" db="EMBL/GenBank/DDBJ databases">
        <title>Plant Genome Project.</title>
        <authorList>
            <person name="Zhang R.-G."/>
        </authorList>
    </citation>
    <scope>NUCLEOTIDE SEQUENCE</scope>
    <source>
        <strain evidence="5">Huo1</strain>
        <tissue evidence="5">Leaf</tissue>
    </source>
</reference>
<feature type="region of interest" description="Disordered" evidence="3">
    <location>
        <begin position="1"/>
        <end position="22"/>
    </location>
</feature>